<name>A0A0A8YGE7_ARUDO</name>
<evidence type="ECO:0000313" key="2">
    <source>
        <dbReference type="EMBL" id="JAD24876.1"/>
    </source>
</evidence>
<proteinExistence type="predicted"/>
<dbReference type="AlphaFoldDB" id="A0A0A8YGE7"/>
<accession>A0A0A8YGE7</accession>
<dbReference type="EMBL" id="GBRH01273019">
    <property type="protein sequence ID" value="JAD24876.1"/>
    <property type="molecule type" value="Transcribed_RNA"/>
</dbReference>
<sequence length="72" mass="8227">MPQKCSSKQRRNSLAVRRPAAKPQNCKQVRAPPSDRPPRQLPCTDPRRRRKVTLLRSAQTPTSPAVKRSRRA</sequence>
<organism evidence="2">
    <name type="scientific">Arundo donax</name>
    <name type="common">Giant reed</name>
    <name type="synonym">Donax arundinaceus</name>
    <dbReference type="NCBI Taxonomy" id="35708"/>
    <lineage>
        <taxon>Eukaryota</taxon>
        <taxon>Viridiplantae</taxon>
        <taxon>Streptophyta</taxon>
        <taxon>Embryophyta</taxon>
        <taxon>Tracheophyta</taxon>
        <taxon>Spermatophyta</taxon>
        <taxon>Magnoliopsida</taxon>
        <taxon>Liliopsida</taxon>
        <taxon>Poales</taxon>
        <taxon>Poaceae</taxon>
        <taxon>PACMAD clade</taxon>
        <taxon>Arundinoideae</taxon>
        <taxon>Arundineae</taxon>
        <taxon>Arundo</taxon>
    </lineage>
</organism>
<reference evidence="2" key="1">
    <citation type="submission" date="2014-09" db="EMBL/GenBank/DDBJ databases">
        <authorList>
            <person name="Magalhaes I.L.F."/>
            <person name="Oliveira U."/>
            <person name="Santos F.R."/>
            <person name="Vidigal T.H.D.A."/>
            <person name="Brescovit A.D."/>
            <person name="Santos A.J."/>
        </authorList>
    </citation>
    <scope>NUCLEOTIDE SEQUENCE</scope>
    <source>
        <tissue evidence="2">Shoot tissue taken approximately 20 cm above the soil surface</tissue>
    </source>
</reference>
<protein>
    <submittedName>
        <fullName evidence="2">Uncharacterized protein</fullName>
    </submittedName>
</protein>
<feature type="region of interest" description="Disordered" evidence="1">
    <location>
        <begin position="1"/>
        <end position="72"/>
    </location>
</feature>
<evidence type="ECO:0000256" key="1">
    <source>
        <dbReference type="SAM" id="MobiDB-lite"/>
    </source>
</evidence>
<reference evidence="2" key="2">
    <citation type="journal article" date="2015" name="Data Brief">
        <title>Shoot transcriptome of the giant reed, Arundo donax.</title>
        <authorList>
            <person name="Barrero R.A."/>
            <person name="Guerrero F.D."/>
            <person name="Moolhuijzen P."/>
            <person name="Goolsby J.A."/>
            <person name="Tidwell J."/>
            <person name="Bellgard S.E."/>
            <person name="Bellgard M.I."/>
        </authorList>
    </citation>
    <scope>NUCLEOTIDE SEQUENCE</scope>
    <source>
        <tissue evidence="2">Shoot tissue taken approximately 20 cm above the soil surface</tissue>
    </source>
</reference>